<protein>
    <submittedName>
        <fullName evidence="2">Uncharacterized protein</fullName>
    </submittedName>
</protein>
<proteinExistence type="predicted"/>
<keyword evidence="3" id="KW-1185">Reference proteome</keyword>
<feature type="compositionally biased region" description="Basic residues" evidence="1">
    <location>
        <begin position="46"/>
        <end position="56"/>
    </location>
</feature>
<evidence type="ECO:0000313" key="2">
    <source>
        <dbReference type="EMBL" id="KTD67871.1"/>
    </source>
</evidence>
<feature type="region of interest" description="Disordered" evidence="1">
    <location>
        <begin position="1"/>
        <end position="67"/>
    </location>
</feature>
<accession>A0A0W0ZFB3</accession>
<dbReference type="RefSeq" id="WP_068310906.1">
    <property type="nucleotide sequence ID" value="NZ_LNYY01000019.1"/>
</dbReference>
<reference evidence="2 3" key="1">
    <citation type="submission" date="2015-11" db="EMBL/GenBank/DDBJ databases">
        <title>Genomic analysis of 38 Legionella species identifies large and diverse effector repertoires.</title>
        <authorList>
            <person name="Burstein D."/>
            <person name="Amaro F."/>
            <person name="Zusman T."/>
            <person name="Lifshitz Z."/>
            <person name="Cohen O."/>
            <person name="Gilbert J.A."/>
            <person name="Pupko T."/>
            <person name="Shuman H.A."/>
            <person name="Segal G."/>
        </authorList>
    </citation>
    <scope>NUCLEOTIDE SEQUENCE [LARGE SCALE GENOMIC DNA]</scope>
    <source>
        <strain evidence="2 3">IMVS3376</strain>
    </source>
</reference>
<feature type="region of interest" description="Disordered" evidence="1">
    <location>
        <begin position="190"/>
        <end position="234"/>
    </location>
</feature>
<sequence>MTKSKVPVTLLTPDNENIASNNVDDGASDDKATPSADNENASLAKPKSKPKSKSKPKNSPFCPPDKLKINKKTDHFFISINKRKGDVHSFVMLGIYDPKKNKVQRVLCRVGKWGDSGIDEPDYADSMTFICNALFFSNKSKLGDEGVWREGAELQPMSYQAYDISYEQYLEFVQILESIQTDKNTFGCYKPGIKENPQKTAQDHTTEQPQVEDSGSLSPSEPATLVSSEPQDENPDLVTLTYSIQRVFPSRDVRKVQESVNGLNIHNTCRHSAIRLVEEVQHAPVGSMVSSCFLWGLPYETYLDHGKPSENVPFYALPAPPTTFAHLDEIKLNVLKKLYTRMEEMLCLEPDSPDTQDKFATLRDKYLDLAGPKNDLSLDALLEDIHTWKVTNKSTLEVLREKYLWDYLPFFKRTSSTMKLVSELENDLETEIKFRTHG</sequence>
<dbReference type="EMBL" id="LNYY01000019">
    <property type="protein sequence ID" value="KTD67871.1"/>
    <property type="molecule type" value="Genomic_DNA"/>
</dbReference>
<dbReference type="STRING" id="947033.Lste_1029"/>
<gene>
    <name evidence="2" type="ORF">Lste_1029</name>
</gene>
<comment type="caution">
    <text evidence="2">The sequence shown here is derived from an EMBL/GenBank/DDBJ whole genome shotgun (WGS) entry which is preliminary data.</text>
</comment>
<feature type="compositionally biased region" description="Polar residues" evidence="1">
    <location>
        <begin position="12"/>
        <end position="23"/>
    </location>
</feature>
<evidence type="ECO:0000256" key="1">
    <source>
        <dbReference type="SAM" id="MobiDB-lite"/>
    </source>
</evidence>
<feature type="compositionally biased region" description="Basic and acidic residues" evidence="1">
    <location>
        <begin position="192"/>
        <end position="206"/>
    </location>
</feature>
<organism evidence="2 3">
    <name type="scientific">Legionella steelei</name>
    <dbReference type="NCBI Taxonomy" id="947033"/>
    <lineage>
        <taxon>Bacteria</taxon>
        <taxon>Pseudomonadati</taxon>
        <taxon>Pseudomonadota</taxon>
        <taxon>Gammaproteobacteria</taxon>
        <taxon>Legionellales</taxon>
        <taxon>Legionellaceae</taxon>
        <taxon>Legionella</taxon>
    </lineage>
</organism>
<dbReference type="Proteomes" id="UP000054926">
    <property type="component" value="Unassembled WGS sequence"/>
</dbReference>
<evidence type="ECO:0000313" key="3">
    <source>
        <dbReference type="Proteomes" id="UP000054926"/>
    </source>
</evidence>
<dbReference type="PATRIC" id="fig|947033.5.peg.1099"/>
<name>A0A0W0ZFB3_9GAMM</name>
<dbReference type="AlphaFoldDB" id="A0A0W0ZFB3"/>
<feature type="compositionally biased region" description="Polar residues" evidence="1">
    <location>
        <begin position="207"/>
        <end position="229"/>
    </location>
</feature>